<keyword evidence="1" id="KW-1185">Reference proteome</keyword>
<sequence length="99" mass="11942">MFKEQDRKARNCRKKFQCYNWTHILPPIISITQYNQSLKKVAYCYPSNNVWLNKCSGLQKRSSARQQVHERRETNNNQDVLHNIYGRAKFMALFFMNRP</sequence>
<evidence type="ECO:0000313" key="2">
    <source>
        <dbReference type="WBParaSite" id="nRc.2.0.1.t33021-RA"/>
    </source>
</evidence>
<accession>A0A915K3X0</accession>
<dbReference type="WBParaSite" id="nRc.2.0.1.t33021-RA">
    <property type="protein sequence ID" value="nRc.2.0.1.t33021-RA"/>
    <property type="gene ID" value="nRc.2.0.1.g33021"/>
</dbReference>
<proteinExistence type="predicted"/>
<dbReference type="Proteomes" id="UP000887565">
    <property type="component" value="Unplaced"/>
</dbReference>
<protein>
    <submittedName>
        <fullName evidence="2">Uncharacterized protein</fullName>
    </submittedName>
</protein>
<name>A0A915K3X0_ROMCU</name>
<evidence type="ECO:0000313" key="1">
    <source>
        <dbReference type="Proteomes" id="UP000887565"/>
    </source>
</evidence>
<reference evidence="2" key="1">
    <citation type="submission" date="2022-11" db="UniProtKB">
        <authorList>
            <consortium name="WormBaseParasite"/>
        </authorList>
    </citation>
    <scope>IDENTIFICATION</scope>
</reference>
<organism evidence="1 2">
    <name type="scientific">Romanomermis culicivorax</name>
    <name type="common">Nematode worm</name>
    <dbReference type="NCBI Taxonomy" id="13658"/>
    <lineage>
        <taxon>Eukaryota</taxon>
        <taxon>Metazoa</taxon>
        <taxon>Ecdysozoa</taxon>
        <taxon>Nematoda</taxon>
        <taxon>Enoplea</taxon>
        <taxon>Dorylaimia</taxon>
        <taxon>Mermithida</taxon>
        <taxon>Mermithoidea</taxon>
        <taxon>Mermithidae</taxon>
        <taxon>Romanomermis</taxon>
    </lineage>
</organism>
<dbReference type="AlphaFoldDB" id="A0A915K3X0"/>